<accession>A0A0B6S9K8</accession>
<dbReference type="InterPro" id="IPR036291">
    <property type="entry name" value="NAD(P)-bd_dom_sf"/>
</dbReference>
<dbReference type="HOGENOM" id="CLU_010194_1_0_4"/>
<dbReference type="InterPro" id="IPR002347">
    <property type="entry name" value="SDR_fam"/>
</dbReference>
<protein>
    <submittedName>
        <fullName evidence="4">Short-chain dehydrogenase/reductase SDR</fullName>
    </submittedName>
</protein>
<keyword evidence="2" id="KW-0560">Oxidoreductase</keyword>
<keyword evidence="3" id="KW-0520">NAD</keyword>
<dbReference type="Pfam" id="PF13561">
    <property type="entry name" value="adh_short_C2"/>
    <property type="match status" value="1"/>
</dbReference>
<dbReference type="SUPFAM" id="SSF51735">
    <property type="entry name" value="NAD(P)-binding Rossmann-fold domains"/>
    <property type="match status" value="1"/>
</dbReference>
<gene>
    <name evidence="4" type="ORF">BGL_2c08530</name>
</gene>
<evidence type="ECO:0000256" key="3">
    <source>
        <dbReference type="ARBA" id="ARBA00023027"/>
    </source>
</evidence>
<organism evidence="4 5">
    <name type="scientific">Burkholderia plantarii</name>
    <dbReference type="NCBI Taxonomy" id="41899"/>
    <lineage>
        <taxon>Bacteria</taxon>
        <taxon>Pseudomonadati</taxon>
        <taxon>Pseudomonadota</taxon>
        <taxon>Betaproteobacteria</taxon>
        <taxon>Burkholderiales</taxon>
        <taxon>Burkholderiaceae</taxon>
        <taxon>Burkholderia</taxon>
    </lineage>
</organism>
<dbReference type="AlphaFoldDB" id="A0A0B6S9K8"/>
<name>A0A0B6S9K8_BURPL</name>
<dbReference type="GO" id="GO:0016491">
    <property type="term" value="F:oxidoreductase activity"/>
    <property type="evidence" value="ECO:0007669"/>
    <property type="project" value="UniProtKB-KW"/>
</dbReference>
<keyword evidence="5" id="KW-1185">Reference proteome</keyword>
<dbReference type="PRINTS" id="PR00081">
    <property type="entry name" value="GDHRDH"/>
</dbReference>
<dbReference type="KEGG" id="bgp:BGL_2c08530"/>
<reference evidence="5" key="1">
    <citation type="submission" date="2011-03" db="EMBL/GenBank/DDBJ databases">
        <authorList>
            <person name="Voget S."/>
            <person name="Streit W.R."/>
            <person name="Jaeger K.E."/>
            <person name="Daniel R."/>
        </authorList>
    </citation>
    <scope>NUCLEOTIDE SEQUENCE [LARGE SCALE GENOMIC DNA]</scope>
    <source>
        <strain evidence="5">PG1</strain>
    </source>
</reference>
<dbReference type="InterPro" id="IPR020904">
    <property type="entry name" value="Sc_DH/Rdtase_CS"/>
</dbReference>
<dbReference type="PANTHER" id="PTHR43477">
    <property type="entry name" value="DIHYDROANTICAPSIN 7-DEHYDROGENASE"/>
    <property type="match status" value="1"/>
</dbReference>
<dbReference type="InterPro" id="IPR051122">
    <property type="entry name" value="SDR_DHRS6-like"/>
</dbReference>
<dbReference type="PROSITE" id="PS00061">
    <property type="entry name" value="ADH_SHORT"/>
    <property type="match status" value="1"/>
</dbReference>
<dbReference type="FunFam" id="3.40.50.720:FF:000084">
    <property type="entry name" value="Short-chain dehydrogenase reductase"/>
    <property type="match status" value="1"/>
</dbReference>
<evidence type="ECO:0000256" key="2">
    <source>
        <dbReference type="ARBA" id="ARBA00023002"/>
    </source>
</evidence>
<reference evidence="4 5" key="2">
    <citation type="journal article" date="2016" name="Appl. Microbiol. Biotechnol.">
        <title>Mutations improving production and secretion of extracellular lipase by Burkholderia glumae PG1.</title>
        <authorList>
            <person name="Knapp A."/>
            <person name="Voget S."/>
            <person name="Gao R."/>
            <person name="Zaburannyi N."/>
            <person name="Krysciak D."/>
            <person name="Breuer M."/>
            <person name="Hauer B."/>
            <person name="Streit W.R."/>
            <person name="Muller R."/>
            <person name="Daniel R."/>
            <person name="Jaeger K.E."/>
        </authorList>
    </citation>
    <scope>NUCLEOTIDE SEQUENCE [LARGE SCALE GENOMIC DNA]</scope>
    <source>
        <strain evidence="4 5">PG1</strain>
    </source>
</reference>
<sequence length="276" mass="29044">MPPLPFPAKIPTGPLVRPIHGRTIPGHETGDTMRLEGKVAVVTAAGAGIGQAAVHALARDGAQVWATDVKPELLGAFDGVANVRTAPLDVMNRAAINAFFATLPRVDVLFNCAGFVHNGTILEATDEDWSFAFDLNVRSMFWTIRAALPAMLKNGGGSIVNMASVASSIRGLPNRFVYGASKAAVIGLTKAVAADYVLQGIRCNAISPGTVDTPSLQQRINAYDDPEAARKAFVARQPMGRIARAEEIAPIVTFLASDDAAFVTGQTYSVDGGMTI</sequence>
<dbReference type="Proteomes" id="UP000031838">
    <property type="component" value="Chromosome 2"/>
</dbReference>
<dbReference type="PANTHER" id="PTHR43477:SF4">
    <property type="entry name" value="DEHYDROGENASE_REDUCTASE SDR FAMILY MEMBER 6"/>
    <property type="match status" value="1"/>
</dbReference>
<dbReference type="PRINTS" id="PR00080">
    <property type="entry name" value="SDRFAMILY"/>
</dbReference>
<comment type="similarity">
    <text evidence="1">Belongs to the short-chain dehydrogenases/reductases (SDR) family.</text>
</comment>
<dbReference type="Gene3D" id="3.40.50.720">
    <property type="entry name" value="NAD(P)-binding Rossmann-like Domain"/>
    <property type="match status" value="1"/>
</dbReference>
<proteinExistence type="inferred from homology"/>
<dbReference type="EMBL" id="CP002581">
    <property type="protein sequence ID" value="AJK48931.1"/>
    <property type="molecule type" value="Genomic_DNA"/>
</dbReference>
<evidence type="ECO:0000313" key="4">
    <source>
        <dbReference type="EMBL" id="AJK48931.1"/>
    </source>
</evidence>
<evidence type="ECO:0000256" key="1">
    <source>
        <dbReference type="ARBA" id="ARBA00006484"/>
    </source>
</evidence>
<evidence type="ECO:0000313" key="5">
    <source>
        <dbReference type="Proteomes" id="UP000031838"/>
    </source>
</evidence>